<keyword evidence="5 6" id="KW-0472">Membrane</keyword>
<evidence type="ECO:0000259" key="7">
    <source>
        <dbReference type="Pfam" id="PF05140"/>
    </source>
</evidence>
<evidence type="ECO:0000313" key="9">
    <source>
        <dbReference type="Proteomes" id="UP000477651"/>
    </source>
</evidence>
<dbReference type="AlphaFoldDB" id="A0A6L9Y5C1"/>
<evidence type="ECO:0000256" key="6">
    <source>
        <dbReference type="SAM" id="Phobius"/>
    </source>
</evidence>
<name>A0A6L9Y5C1_9BURK</name>
<dbReference type="InterPro" id="IPR007816">
    <property type="entry name" value="ResB-like_domain"/>
</dbReference>
<comment type="caution">
    <text evidence="8">The sequence shown here is derived from an EMBL/GenBank/DDBJ whole genome shotgun (WGS) entry which is preliminary data.</text>
</comment>
<gene>
    <name evidence="8" type="ORF">F9B74_04450</name>
</gene>
<feature type="transmembrane region" description="Helical" evidence="6">
    <location>
        <begin position="610"/>
        <end position="629"/>
    </location>
</feature>
<evidence type="ECO:0000313" key="8">
    <source>
        <dbReference type="EMBL" id="NEN75579.1"/>
    </source>
</evidence>
<accession>A0A6L9Y5C1</accession>
<dbReference type="Proteomes" id="UP000477651">
    <property type="component" value="Unassembled WGS sequence"/>
</dbReference>
<dbReference type="GO" id="GO:0017004">
    <property type="term" value="P:cytochrome complex assembly"/>
    <property type="evidence" value="ECO:0007669"/>
    <property type="project" value="UniProtKB-KW"/>
</dbReference>
<dbReference type="InterPro" id="IPR023494">
    <property type="entry name" value="Cyt_c_bgen_Ccs1/CcsB/ResB"/>
</dbReference>
<evidence type="ECO:0000256" key="4">
    <source>
        <dbReference type="ARBA" id="ARBA00022989"/>
    </source>
</evidence>
<proteinExistence type="predicted"/>
<dbReference type="PANTHER" id="PTHR31566:SF0">
    <property type="entry name" value="CYTOCHROME C BIOGENESIS PROTEIN CCS1, CHLOROPLASTIC"/>
    <property type="match status" value="1"/>
</dbReference>
<evidence type="ECO:0000256" key="1">
    <source>
        <dbReference type="ARBA" id="ARBA00004141"/>
    </source>
</evidence>
<evidence type="ECO:0000256" key="2">
    <source>
        <dbReference type="ARBA" id="ARBA00022692"/>
    </source>
</evidence>
<dbReference type="EMBL" id="JAAGYR010000006">
    <property type="protein sequence ID" value="NEN75579.1"/>
    <property type="molecule type" value="Genomic_DNA"/>
</dbReference>
<feature type="transmembrane region" description="Helical" evidence="6">
    <location>
        <begin position="54"/>
        <end position="75"/>
    </location>
</feature>
<keyword evidence="2 6" id="KW-0812">Transmembrane</keyword>
<dbReference type="Pfam" id="PF05140">
    <property type="entry name" value="ResB"/>
    <property type="match status" value="1"/>
</dbReference>
<dbReference type="GO" id="GO:0016020">
    <property type="term" value="C:membrane"/>
    <property type="evidence" value="ECO:0007669"/>
    <property type="project" value="UniProtKB-SubCell"/>
</dbReference>
<keyword evidence="3" id="KW-0201">Cytochrome c-type biogenesis</keyword>
<evidence type="ECO:0000256" key="5">
    <source>
        <dbReference type="ARBA" id="ARBA00023136"/>
    </source>
</evidence>
<dbReference type="PANTHER" id="PTHR31566">
    <property type="entry name" value="CYTOCHROME C BIOGENESIS PROTEIN CCS1, CHLOROPLASTIC"/>
    <property type="match status" value="1"/>
</dbReference>
<feature type="transmembrane region" description="Helical" evidence="6">
    <location>
        <begin position="148"/>
        <end position="166"/>
    </location>
</feature>
<comment type="subcellular location">
    <subcellularLocation>
        <location evidence="1">Membrane</location>
        <topology evidence="1">Multi-pass membrane protein</topology>
    </subcellularLocation>
</comment>
<evidence type="ECO:0000256" key="3">
    <source>
        <dbReference type="ARBA" id="ARBA00022748"/>
    </source>
</evidence>
<organism evidence="8 9">
    <name type="scientific">Pelistega ratti</name>
    <dbReference type="NCBI Taxonomy" id="2652177"/>
    <lineage>
        <taxon>Bacteria</taxon>
        <taxon>Pseudomonadati</taxon>
        <taxon>Pseudomonadota</taxon>
        <taxon>Betaproteobacteria</taxon>
        <taxon>Burkholderiales</taxon>
        <taxon>Alcaligenaceae</taxon>
        <taxon>Pelistega</taxon>
    </lineage>
</organism>
<reference evidence="8 9" key="1">
    <citation type="submission" date="2020-02" db="EMBL/GenBank/DDBJ databases">
        <title>Pelistega sp. NLN82 were isolated from wild rodents of the Hainan Island.</title>
        <authorList>
            <person name="Niu N."/>
            <person name="Zhou J."/>
        </authorList>
    </citation>
    <scope>NUCLEOTIDE SEQUENCE [LARGE SCALE GENOMIC DNA]</scope>
    <source>
        <strain evidence="8 9">NLN82</strain>
    </source>
</reference>
<keyword evidence="9" id="KW-1185">Reference proteome</keyword>
<sequence>MRFAIALLVVICIASAVGTLIEQNREEIFYIDRFGTYWYQVFSKFSINQIYNTWWFLLVMGFLVISTSFCLVRNVPKIIKDMRSFKEHIRQGSFRAFSHKVSIQTDYSAEQAKPMIQVWLKKHGYVFKEKEVDNTLTIAAKKGSSNRLGYIFAHLAIVTICIGGLLDSELPNRLQLWMGDKAPIPPTARYMSDVPEQSKFGVSNISFRGNISVSEGENANHALLLLSDDRYLQNLPFDIHLNRFIIEYYETNGMPKRFASDVTITDFATGKKENKIIEVNHPYQLHGITLYQSSFHDGGSKLDLTLYPIKGKNTETQTIKTKVGETTELKTTLNDVEQTYQLTINDFRPINVENLSNAGSAQPKDFEHQILAVTGSAASKVANDSVNVGPLFQYTLTDESNQSVQYQNYMLPVQLDGRLVFLIGMKLPTDAGFSYARIPADEKGTMQEFLALKAAFENPEMRRQAAQAYADKLEEDPRIDKQNIVVLASMALEIFANNGFKGLDDYIEGKGIPEAERVPEALRAPMKSILRDYLIFSAIDLRNMARQTIGLPALSYVNQSDAEQQALWFDSAIRALSDMTFYPAPMILQLNSFEHIQATVLQATRSPGKWIVYLGCLFLIIGIFQMFYIRERRLWIWLTPLDNGSEIKGAMTSVKRTLDFQREFTQFQQDFSELARKE</sequence>
<protein>
    <submittedName>
        <fullName evidence="8">Cytochrome c biogenesis protein ResB</fullName>
    </submittedName>
</protein>
<feature type="domain" description="ResB-like" evidence="7">
    <location>
        <begin position="1"/>
        <end position="664"/>
    </location>
</feature>
<keyword evidence="4 6" id="KW-1133">Transmembrane helix</keyword>